<dbReference type="AlphaFoldDB" id="A0A427XFT8"/>
<feature type="region of interest" description="Disordered" evidence="1">
    <location>
        <begin position="151"/>
        <end position="188"/>
    </location>
</feature>
<dbReference type="Proteomes" id="UP000279236">
    <property type="component" value="Unassembled WGS sequence"/>
</dbReference>
<sequence>MLRKIASAVSLFSGTPGPAPAGHHNTQRAKEYTNLAGLLEKDGVPVSHADCAGCAEPCADSANDTGNGTINEIGNAWDGKTYDEYVHDKYGDLGMLPSNLGVDWESDLAGSGGPPTGRVVVISTAKSNWPRDHTDDTETLSYQLHQYLQKVSTSKEPKRQANAKQPSTYVLPSAFPAPSEPLTKPVNSTPSLYSSSLVSQSDDPQDQTAIIFPDWKVTCEIENSLDGAKGLWEGALAGTLGRAGRSLQDGGAGVERRRSWVLPYRAIVLVCSHKNRDKKCHIAAGLLRPAIRAVCEKNGISVDETGKALTHLEGPPLEEVEGTDAEREAEVGRRMEEIEGVHGGEGGEIGLFDINHLGGHRYAGVMLILFPSGAYLSYGRVTPQEIPRVIEETILQGKIVPGLLRSGAGILRRDATKQCGILNW</sequence>
<dbReference type="InterPro" id="IPR036249">
    <property type="entry name" value="Thioredoxin-like_sf"/>
</dbReference>
<proteinExistence type="predicted"/>
<dbReference type="SUPFAM" id="SSF52833">
    <property type="entry name" value="Thioredoxin-like"/>
    <property type="match status" value="1"/>
</dbReference>
<dbReference type="GeneID" id="39587716"/>
<dbReference type="OrthoDB" id="10253744at2759"/>
<dbReference type="RefSeq" id="XP_028472760.1">
    <property type="nucleotide sequence ID" value="XM_028618872.1"/>
</dbReference>
<protein>
    <submittedName>
        <fullName evidence="2">Uncharacterized protein</fullName>
    </submittedName>
</protein>
<dbReference type="STRING" id="105984.A0A427XFT8"/>
<organism evidence="2 3">
    <name type="scientific">Apiotrichum porosum</name>
    <dbReference type="NCBI Taxonomy" id="105984"/>
    <lineage>
        <taxon>Eukaryota</taxon>
        <taxon>Fungi</taxon>
        <taxon>Dikarya</taxon>
        <taxon>Basidiomycota</taxon>
        <taxon>Agaricomycotina</taxon>
        <taxon>Tremellomycetes</taxon>
        <taxon>Trichosporonales</taxon>
        <taxon>Trichosporonaceae</taxon>
        <taxon>Apiotrichum</taxon>
    </lineage>
</organism>
<comment type="caution">
    <text evidence="2">The sequence shown here is derived from an EMBL/GenBank/DDBJ whole genome shotgun (WGS) entry which is preliminary data.</text>
</comment>
<dbReference type="EMBL" id="RSCE01000015">
    <property type="protein sequence ID" value="RSH77613.1"/>
    <property type="molecule type" value="Genomic_DNA"/>
</dbReference>
<evidence type="ECO:0000313" key="2">
    <source>
        <dbReference type="EMBL" id="RSH77613.1"/>
    </source>
</evidence>
<dbReference type="Gene3D" id="3.40.30.10">
    <property type="entry name" value="Glutaredoxin"/>
    <property type="match status" value="1"/>
</dbReference>
<dbReference type="InterPro" id="IPR009737">
    <property type="entry name" value="Aim32/Apd1-like"/>
</dbReference>
<dbReference type="Pfam" id="PF06999">
    <property type="entry name" value="Suc_Fer-like"/>
    <property type="match status" value="1"/>
</dbReference>
<evidence type="ECO:0000256" key="1">
    <source>
        <dbReference type="SAM" id="MobiDB-lite"/>
    </source>
</evidence>
<name>A0A427XFT8_9TREE</name>
<reference evidence="2 3" key="1">
    <citation type="submission" date="2018-11" db="EMBL/GenBank/DDBJ databases">
        <title>Genome sequence of Apiotrichum porosum DSM 27194.</title>
        <authorList>
            <person name="Aliyu H."/>
            <person name="Gorte O."/>
            <person name="Ochsenreither K."/>
        </authorList>
    </citation>
    <scope>NUCLEOTIDE SEQUENCE [LARGE SCALE GENOMIC DNA]</scope>
    <source>
        <strain evidence="2 3">DSM 27194</strain>
    </source>
</reference>
<dbReference type="PANTHER" id="PTHR31902">
    <property type="entry name" value="ACTIN PATCHES DISTAL PROTEIN 1"/>
    <property type="match status" value="1"/>
</dbReference>
<accession>A0A427XFT8</accession>
<gene>
    <name evidence="2" type="ORF">EHS24_003173</name>
</gene>
<evidence type="ECO:0000313" key="3">
    <source>
        <dbReference type="Proteomes" id="UP000279236"/>
    </source>
</evidence>
<dbReference type="PANTHER" id="PTHR31902:SF14">
    <property type="entry name" value="ACTIN PATCHES DISTAL PROTEIN 1"/>
    <property type="match status" value="1"/>
</dbReference>
<dbReference type="CDD" id="cd03062">
    <property type="entry name" value="TRX_Fd_Sucrase"/>
    <property type="match status" value="1"/>
</dbReference>
<keyword evidence="3" id="KW-1185">Reference proteome</keyword>